<keyword evidence="5" id="KW-0029">Amino-acid transport</keyword>
<dbReference type="InterPro" id="IPR013057">
    <property type="entry name" value="AA_transpt_TM"/>
</dbReference>
<evidence type="ECO:0000256" key="9">
    <source>
        <dbReference type="SAM" id="Phobius"/>
    </source>
</evidence>
<feature type="domain" description="Amino acid transporter transmembrane" evidence="10">
    <location>
        <begin position="32"/>
        <end position="428"/>
    </location>
</feature>
<evidence type="ECO:0000256" key="3">
    <source>
        <dbReference type="ARBA" id="ARBA00022475"/>
    </source>
</evidence>
<evidence type="ECO:0000256" key="5">
    <source>
        <dbReference type="ARBA" id="ARBA00022970"/>
    </source>
</evidence>
<keyword evidence="3" id="KW-1003">Cell membrane</keyword>
<reference evidence="11" key="2">
    <citation type="submission" date="2023-04" db="EMBL/GenBank/DDBJ databases">
        <authorList>
            <person name="Bruccoleri R.E."/>
            <person name="Oakeley E.J."/>
            <person name="Faust A.-M."/>
            <person name="Dessus-Babus S."/>
            <person name="Altorfer M."/>
            <person name="Burckhardt D."/>
            <person name="Oertli M."/>
            <person name="Naumann U."/>
            <person name="Petersen F."/>
            <person name="Wong J."/>
        </authorList>
    </citation>
    <scope>NUCLEOTIDE SEQUENCE</scope>
    <source>
        <strain evidence="11">GSM-AAB239-AS_SAM_17_03QT</strain>
        <tissue evidence="11">Leaf</tissue>
    </source>
</reference>
<evidence type="ECO:0000256" key="7">
    <source>
        <dbReference type="ARBA" id="ARBA00023136"/>
    </source>
</evidence>
<sequence length="443" mass="48788">MATAPEHGSAAAAASQKQKEINDWLPITSSRNAKWWYSAFHNVTAMVGAGVLSLPYAMAHLGWGPGITVLVIAWVITLYTLWQMVEMHEMVSGKRFDRYHELGQHAFGEKLGLWIVVPQQLIVEVGVNIVYMVTGGKSLKKFHDLVCHDCKNIKLSYFIMIFASCHYVLAQLPNFNSISGVSLAAAAMSLSYSTIAWGGAVHKGQQAEVDYGFKTASTAANVFGFLNGLGDVAFAFAGHNVVLEIQATIPSTPDKPSKKPMWKGVIVAYIIVAICYFPVATIGYWAYGNSVEDNILISLEKPVWLIAAANLMVVIHVIGSYQIYAMPVFDMMETVLVKKLHFPPGLVLRLVARTLYVALTMIVAICIPFFGGLLGFFGGFAFAPTTYYLPCIMWLAIVKPRKFSLSWFINWFCIVLGVLLTLLSPIGALRTIIISAKSYKFFS</sequence>
<dbReference type="FunFam" id="1.20.1740.10:FF:000033">
    <property type="entry name" value="Lysine histidine transporter 1"/>
    <property type="match status" value="1"/>
</dbReference>
<evidence type="ECO:0000256" key="6">
    <source>
        <dbReference type="ARBA" id="ARBA00022989"/>
    </source>
</evidence>
<keyword evidence="2" id="KW-0813">Transport</keyword>
<feature type="transmembrane region" description="Helical" evidence="9">
    <location>
        <begin position="61"/>
        <end position="82"/>
    </location>
</feature>
<feature type="transmembrane region" description="Helical" evidence="9">
    <location>
        <begin position="155"/>
        <end position="172"/>
    </location>
</feature>
<reference evidence="11" key="1">
    <citation type="journal article" date="2023" name="GigaByte">
        <title>Genome assembly of the bearded iris, Iris pallida Lam.</title>
        <authorList>
            <person name="Bruccoleri R.E."/>
            <person name="Oakeley E.J."/>
            <person name="Faust A.M.E."/>
            <person name="Altorfer M."/>
            <person name="Dessus-Babus S."/>
            <person name="Burckhardt D."/>
            <person name="Oertli M."/>
            <person name="Naumann U."/>
            <person name="Petersen F."/>
            <person name="Wong J."/>
        </authorList>
    </citation>
    <scope>NUCLEOTIDE SEQUENCE</scope>
    <source>
        <strain evidence="11">GSM-AAB239-AS_SAM_17_03QT</strain>
    </source>
</reference>
<keyword evidence="7 9" id="KW-0472">Membrane</keyword>
<accession>A0AAX6FZA9</accession>
<dbReference type="Proteomes" id="UP001140949">
    <property type="component" value="Unassembled WGS sequence"/>
</dbReference>
<dbReference type="Pfam" id="PF01490">
    <property type="entry name" value="Aa_trans"/>
    <property type="match status" value="1"/>
</dbReference>
<evidence type="ECO:0000313" key="12">
    <source>
        <dbReference type="Proteomes" id="UP001140949"/>
    </source>
</evidence>
<dbReference type="PANTHER" id="PTHR48017">
    <property type="entry name" value="OS05G0424000 PROTEIN-RELATED"/>
    <property type="match status" value="1"/>
</dbReference>
<evidence type="ECO:0000256" key="2">
    <source>
        <dbReference type="ARBA" id="ARBA00022448"/>
    </source>
</evidence>
<feature type="transmembrane region" description="Helical" evidence="9">
    <location>
        <begin position="303"/>
        <end position="325"/>
    </location>
</feature>
<feature type="transmembrane region" description="Helical" evidence="9">
    <location>
        <begin position="35"/>
        <end position="54"/>
    </location>
</feature>
<comment type="similarity">
    <text evidence="8">Belongs to the amino acid/polyamine transporter 2 family. Amino acid/auxin permease (AAAP) (TC 2.A.18.2) subfamily.</text>
</comment>
<evidence type="ECO:0000256" key="1">
    <source>
        <dbReference type="ARBA" id="ARBA00004651"/>
    </source>
</evidence>
<organism evidence="11 12">
    <name type="scientific">Iris pallida</name>
    <name type="common">Sweet iris</name>
    <dbReference type="NCBI Taxonomy" id="29817"/>
    <lineage>
        <taxon>Eukaryota</taxon>
        <taxon>Viridiplantae</taxon>
        <taxon>Streptophyta</taxon>
        <taxon>Embryophyta</taxon>
        <taxon>Tracheophyta</taxon>
        <taxon>Spermatophyta</taxon>
        <taxon>Magnoliopsida</taxon>
        <taxon>Liliopsida</taxon>
        <taxon>Asparagales</taxon>
        <taxon>Iridaceae</taxon>
        <taxon>Iridoideae</taxon>
        <taxon>Irideae</taxon>
        <taxon>Iris</taxon>
    </lineage>
</organism>
<dbReference type="EMBL" id="JANAVB010024819">
    <property type="protein sequence ID" value="KAJ6821789.1"/>
    <property type="molecule type" value="Genomic_DNA"/>
</dbReference>
<feature type="transmembrane region" description="Helical" evidence="9">
    <location>
        <begin position="346"/>
        <end position="370"/>
    </location>
</feature>
<comment type="subcellular location">
    <subcellularLocation>
        <location evidence="1">Cell membrane</location>
        <topology evidence="1">Multi-pass membrane protein</topology>
    </subcellularLocation>
</comment>
<dbReference type="AlphaFoldDB" id="A0AAX6FZA9"/>
<evidence type="ECO:0000256" key="4">
    <source>
        <dbReference type="ARBA" id="ARBA00022692"/>
    </source>
</evidence>
<keyword evidence="6 9" id="KW-1133">Transmembrane helix</keyword>
<feature type="transmembrane region" description="Helical" evidence="9">
    <location>
        <begin position="376"/>
        <end position="397"/>
    </location>
</feature>
<name>A0AAX6FZA9_IRIPA</name>
<keyword evidence="12" id="KW-1185">Reference proteome</keyword>
<feature type="transmembrane region" description="Helical" evidence="9">
    <location>
        <begin position="409"/>
        <end position="433"/>
    </location>
</feature>
<evidence type="ECO:0000313" key="11">
    <source>
        <dbReference type="EMBL" id="KAJ6821789.1"/>
    </source>
</evidence>
<comment type="caution">
    <text evidence="11">The sequence shown here is derived from an EMBL/GenBank/DDBJ whole genome shotgun (WGS) entry which is preliminary data.</text>
</comment>
<gene>
    <name evidence="11" type="ORF">M6B38_391005</name>
</gene>
<dbReference type="Gene3D" id="1.20.1740.10">
    <property type="entry name" value="Amino acid/polyamine transporter I"/>
    <property type="match status" value="1"/>
</dbReference>
<feature type="transmembrane region" description="Helical" evidence="9">
    <location>
        <begin position="178"/>
        <end position="197"/>
    </location>
</feature>
<protein>
    <submittedName>
        <fullName evidence="11">Lysine histidine transporter 2-like</fullName>
    </submittedName>
</protein>
<evidence type="ECO:0000256" key="8">
    <source>
        <dbReference type="ARBA" id="ARBA00061463"/>
    </source>
</evidence>
<evidence type="ECO:0000259" key="10">
    <source>
        <dbReference type="Pfam" id="PF01490"/>
    </source>
</evidence>
<feature type="transmembrane region" description="Helical" evidence="9">
    <location>
        <begin position="265"/>
        <end position="287"/>
    </location>
</feature>
<proteinExistence type="inferred from homology"/>
<feature type="transmembrane region" description="Helical" evidence="9">
    <location>
        <begin position="111"/>
        <end position="134"/>
    </location>
</feature>
<dbReference type="GO" id="GO:0005886">
    <property type="term" value="C:plasma membrane"/>
    <property type="evidence" value="ECO:0007669"/>
    <property type="project" value="UniProtKB-SubCell"/>
</dbReference>
<dbReference type="GO" id="GO:0015171">
    <property type="term" value="F:amino acid transmembrane transporter activity"/>
    <property type="evidence" value="ECO:0007669"/>
    <property type="project" value="UniProtKB-ARBA"/>
</dbReference>
<keyword evidence="4 9" id="KW-0812">Transmembrane</keyword>